<keyword evidence="9" id="KW-1185">Reference proteome</keyword>
<dbReference type="InterPro" id="IPR003660">
    <property type="entry name" value="HAMP_dom"/>
</dbReference>
<organism evidence="8 9">
    <name type="scientific">Pseudaeromonas sharmana</name>
    <dbReference type="NCBI Taxonomy" id="328412"/>
    <lineage>
        <taxon>Bacteria</taxon>
        <taxon>Pseudomonadati</taxon>
        <taxon>Pseudomonadota</taxon>
        <taxon>Gammaproteobacteria</taxon>
        <taxon>Aeromonadales</taxon>
        <taxon>Aeromonadaceae</taxon>
        <taxon>Pseudaeromonas</taxon>
    </lineage>
</organism>
<accession>A0ABV8CK16</accession>
<evidence type="ECO:0000256" key="3">
    <source>
        <dbReference type="ARBA" id="ARBA00029447"/>
    </source>
</evidence>
<keyword evidence="2 4" id="KW-0807">Transducer</keyword>
<dbReference type="Gene3D" id="1.10.287.950">
    <property type="entry name" value="Methyl-accepting chemotaxis protein"/>
    <property type="match status" value="1"/>
</dbReference>
<evidence type="ECO:0000256" key="4">
    <source>
        <dbReference type="PROSITE-ProRule" id="PRU00284"/>
    </source>
</evidence>
<dbReference type="Proteomes" id="UP001595692">
    <property type="component" value="Unassembled WGS sequence"/>
</dbReference>
<comment type="similarity">
    <text evidence="3">Belongs to the methyl-accepting chemotaxis (MCP) protein family.</text>
</comment>
<dbReference type="PRINTS" id="PR00260">
    <property type="entry name" value="CHEMTRNSDUCR"/>
</dbReference>
<dbReference type="InterPro" id="IPR024478">
    <property type="entry name" value="HlyB_4HB_MCP"/>
</dbReference>
<keyword evidence="5" id="KW-0472">Membrane</keyword>
<dbReference type="PROSITE" id="PS50885">
    <property type="entry name" value="HAMP"/>
    <property type="match status" value="1"/>
</dbReference>
<sequence length="556" mass="59721">MLNSIKIAPRLYGLLGVLILALVAVGWSGLEDSRQSHEALETVYHDRVLPLKDLKVIADLYAVDLVAISHKLHNGHMSWAQALPLITAARQDIAKHWNAYEHTELVAAERAQVAVIHPVMAVADRTLDTLQAIIQRQDAAALHDFVLNQLYQSIEPMSAALHRLVEIQLDVAQHEYEQGERRYNQLHTLFVTVLLLAIVITIGFGWWIARSVTHPLSTAVIFLNQLAKGDLTMEIEVRGRDEIADLFAAMRSMSHQLRHMLGEMSGNACQVASAATQLRAIADNIAQGSDEMSSQAQTVATAGEEMTTTSNAIAHSCQTAADSAQQAYHTANQGAEVVASSIRAMQLLADKVREAASAVAALGQRSQQIGTIIGTIEQIAAQTNLLALNAAIEAARAGEQGRGFAVVADEVRVLANRTAKATGEISNMIGAIQQETATAVTLMEQGVSQVQHGSDEAAQSGDALKAILELVNTVSLQVSQIATAVEEQTMVTDEIAGNMHQITSVIQQASHGAHESAVAAAQLDENAAGLQRLVGHFRLQQNVERATGTLAHPSFT</sequence>
<comment type="caution">
    <text evidence="8">The sequence shown here is derived from an EMBL/GenBank/DDBJ whole genome shotgun (WGS) entry which is preliminary data.</text>
</comment>
<dbReference type="Pfam" id="PF00672">
    <property type="entry name" value="HAMP"/>
    <property type="match status" value="1"/>
</dbReference>
<feature type="transmembrane region" description="Helical" evidence="5">
    <location>
        <begin position="12"/>
        <end position="30"/>
    </location>
</feature>
<dbReference type="Pfam" id="PF00015">
    <property type="entry name" value="MCPsignal"/>
    <property type="match status" value="1"/>
</dbReference>
<evidence type="ECO:0000313" key="9">
    <source>
        <dbReference type="Proteomes" id="UP001595692"/>
    </source>
</evidence>
<feature type="domain" description="HAMP" evidence="7">
    <location>
        <begin position="210"/>
        <end position="262"/>
    </location>
</feature>
<keyword evidence="5" id="KW-0812">Transmembrane</keyword>
<evidence type="ECO:0000256" key="5">
    <source>
        <dbReference type="SAM" id="Phobius"/>
    </source>
</evidence>
<dbReference type="SMART" id="SM00283">
    <property type="entry name" value="MA"/>
    <property type="match status" value="1"/>
</dbReference>
<dbReference type="PANTHER" id="PTHR32089">
    <property type="entry name" value="METHYL-ACCEPTING CHEMOTAXIS PROTEIN MCPB"/>
    <property type="match status" value="1"/>
</dbReference>
<protein>
    <submittedName>
        <fullName evidence="8">Methyl-accepting chemotaxis protein</fullName>
    </submittedName>
</protein>
<proteinExistence type="inferred from homology"/>
<evidence type="ECO:0000313" key="8">
    <source>
        <dbReference type="EMBL" id="MFC3912229.1"/>
    </source>
</evidence>
<dbReference type="Pfam" id="PF12729">
    <property type="entry name" value="4HB_MCP_1"/>
    <property type="match status" value="1"/>
</dbReference>
<dbReference type="CDD" id="cd11386">
    <property type="entry name" value="MCP_signal"/>
    <property type="match status" value="1"/>
</dbReference>
<dbReference type="InterPro" id="IPR004089">
    <property type="entry name" value="MCPsignal_dom"/>
</dbReference>
<evidence type="ECO:0000256" key="1">
    <source>
        <dbReference type="ARBA" id="ARBA00004370"/>
    </source>
</evidence>
<dbReference type="CDD" id="cd06225">
    <property type="entry name" value="HAMP"/>
    <property type="match status" value="1"/>
</dbReference>
<evidence type="ECO:0000256" key="2">
    <source>
        <dbReference type="ARBA" id="ARBA00023224"/>
    </source>
</evidence>
<dbReference type="InterPro" id="IPR004090">
    <property type="entry name" value="Chemotax_Me-accpt_rcpt"/>
</dbReference>
<dbReference type="Gene3D" id="6.10.340.10">
    <property type="match status" value="1"/>
</dbReference>
<keyword evidence="5" id="KW-1133">Transmembrane helix</keyword>
<name>A0ABV8CK16_9GAMM</name>
<dbReference type="SUPFAM" id="SSF58104">
    <property type="entry name" value="Methyl-accepting chemotaxis protein (MCP) signaling domain"/>
    <property type="match status" value="1"/>
</dbReference>
<evidence type="ECO:0000259" key="7">
    <source>
        <dbReference type="PROSITE" id="PS50885"/>
    </source>
</evidence>
<feature type="domain" description="Methyl-accepting transducer" evidence="6">
    <location>
        <begin position="267"/>
        <end position="503"/>
    </location>
</feature>
<comment type="subcellular location">
    <subcellularLocation>
        <location evidence="1">Membrane</location>
    </subcellularLocation>
</comment>
<dbReference type="RefSeq" id="WP_377150329.1">
    <property type="nucleotide sequence ID" value="NZ_JBHSAF010000001.1"/>
</dbReference>
<dbReference type="PROSITE" id="PS50111">
    <property type="entry name" value="CHEMOTAXIS_TRANSDUC_2"/>
    <property type="match status" value="1"/>
</dbReference>
<dbReference type="PANTHER" id="PTHR32089:SF112">
    <property type="entry name" value="LYSOZYME-LIKE PROTEIN-RELATED"/>
    <property type="match status" value="1"/>
</dbReference>
<dbReference type="SMART" id="SM00304">
    <property type="entry name" value="HAMP"/>
    <property type="match status" value="1"/>
</dbReference>
<feature type="transmembrane region" description="Helical" evidence="5">
    <location>
        <begin position="189"/>
        <end position="209"/>
    </location>
</feature>
<evidence type="ECO:0000259" key="6">
    <source>
        <dbReference type="PROSITE" id="PS50111"/>
    </source>
</evidence>
<gene>
    <name evidence="8" type="ORF">ACFOSS_01965</name>
</gene>
<reference evidence="9" key="1">
    <citation type="journal article" date="2019" name="Int. J. Syst. Evol. Microbiol.">
        <title>The Global Catalogue of Microorganisms (GCM) 10K type strain sequencing project: providing services to taxonomists for standard genome sequencing and annotation.</title>
        <authorList>
            <consortium name="The Broad Institute Genomics Platform"/>
            <consortium name="The Broad Institute Genome Sequencing Center for Infectious Disease"/>
            <person name="Wu L."/>
            <person name="Ma J."/>
        </authorList>
    </citation>
    <scope>NUCLEOTIDE SEQUENCE [LARGE SCALE GENOMIC DNA]</scope>
    <source>
        <strain evidence="9">CCUG 54939</strain>
    </source>
</reference>
<dbReference type="EMBL" id="JBHSAF010000001">
    <property type="protein sequence ID" value="MFC3912229.1"/>
    <property type="molecule type" value="Genomic_DNA"/>
</dbReference>